<evidence type="ECO:0000313" key="1">
    <source>
        <dbReference type="EMBL" id="ETL30384.1"/>
    </source>
</evidence>
<feature type="non-terminal residue" evidence="1">
    <location>
        <position position="1"/>
    </location>
</feature>
<dbReference type="Proteomes" id="UP000053864">
    <property type="component" value="Unassembled WGS sequence"/>
</dbReference>
<gene>
    <name evidence="1" type="ORF">L916_16626</name>
</gene>
<protein>
    <submittedName>
        <fullName evidence="1">Uncharacterized protein</fullName>
    </submittedName>
</protein>
<organism evidence="1">
    <name type="scientific">Phytophthora nicotianae</name>
    <name type="common">Potato buckeye rot agent</name>
    <name type="synonym">Phytophthora parasitica</name>
    <dbReference type="NCBI Taxonomy" id="4792"/>
    <lineage>
        <taxon>Eukaryota</taxon>
        <taxon>Sar</taxon>
        <taxon>Stramenopiles</taxon>
        <taxon>Oomycota</taxon>
        <taxon>Peronosporomycetes</taxon>
        <taxon>Peronosporales</taxon>
        <taxon>Peronosporaceae</taxon>
        <taxon>Phytophthora</taxon>
    </lineage>
</organism>
<dbReference type="AlphaFoldDB" id="W2I7Z8"/>
<reference evidence="1" key="1">
    <citation type="submission" date="2013-11" db="EMBL/GenBank/DDBJ databases">
        <title>The Genome Sequence of Phytophthora parasitica CJ05E6.</title>
        <authorList>
            <consortium name="The Broad Institute Genomics Platform"/>
            <person name="Russ C."/>
            <person name="Tyler B."/>
            <person name="Panabieres F."/>
            <person name="Shan W."/>
            <person name="Tripathy S."/>
            <person name="Grunwald N."/>
            <person name="Machado M."/>
            <person name="Johnson C.S."/>
            <person name="Arredondo F."/>
            <person name="Hong C."/>
            <person name="Coffey M."/>
            <person name="Young S.K."/>
            <person name="Zeng Q."/>
            <person name="Gargeya S."/>
            <person name="Fitzgerald M."/>
            <person name="Abouelleil A."/>
            <person name="Alvarado L."/>
            <person name="Chapman S.B."/>
            <person name="Gainer-Dewar J."/>
            <person name="Goldberg J."/>
            <person name="Griggs A."/>
            <person name="Gujja S."/>
            <person name="Hansen M."/>
            <person name="Howarth C."/>
            <person name="Imamovic A."/>
            <person name="Ireland A."/>
            <person name="Larimer J."/>
            <person name="McCowan C."/>
            <person name="Murphy C."/>
            <person name="Pearson M."/>
            <person name="Poon T.W."/>
            <person name="Priest M."/>
            <person name="Roberts A."/>
            <person name="Saif S."/>
            <person name="Shea T."/>
            <person name="Sykes S."/>
            <person name="Wortman J."/>
            <person name="Nusbaum C."/>
            <person name="Birren B."/>
        </authorList>
    </citation>
    <scope>NUCLEOTIDE SEQUENCE [LARGE SCALE GENOMIC DNA]</scope>
    <source>
        <strain evidence="1">CJ05E6</strain>
    </source>
</reference>
<proteinExistence type="predicted"/>
<name>W2I7Z8_PHYNI</name>
<accession>W2I7Z8</accession>
<sequence>RLRLLGSVEISSLAGMQPGVLRGFMCSCKADGQLMRRFNMKYWHVISALWRRACNSI</sequence>
<dbReference type="EMBL" id="KI675296">
    <property type="protein sequence ID" value="ETL30384.1"/>
    <property type="molecule type" value="Genomic_DNA"/>
</dbReference>